<evidence type="ECO:0000313" key="1">
    <source>
        <dbReference type="EMBL" id="KKL13318.1"/>
    </source>
</evidence>
<name>A0A0F9DN13_9ZZZZ</name>
<dbReference type="EMBL" id="LAZR01040905">
    <property type="protein sequence ID" value="KKL13318.1"/>
    <property type="molecule type" value="Genomic_DNA"/>
</dbReference>
<proteinExistence type="predicted"/>
<sequence length="488" mass="57927">LAEIKELERHVKQYAVDNVLTKNEIFEMKAKLKEAEEGLEKALEGVSHAHTRQIIYDLLKSEILYDLLPILKNTLIIEDNKALEEIFKLMSIKCVAFEEELKPEINVWFPIILYIIDYLFYELSNNALFLFTKIIVTWLLRYHIQVEEFFDKIFVKYIEFARTKILNDVEFDDFSFRKELELKKNILFTILWGVAYKSNETIEFLDELIESKESKRIFEEVLFNKQGYILLCKHVPNYALKVLKLYIIKKSDIPERIDGYHDPLRYHSFFKDFHYEFKAPFYNFLTFHEDNGLTLIHDIVNQATKIWIATDQPLVYGLFFNPFSDHRTPLAQSIQLNEMDSIEVWGDEDVYSWSMPLGMCSDVIKHALNSLEKWAFNEVVINDRDLEALIVKILEATNSFSMVAVIVKLSLHIFDEIINKKLEFDFDDIIRAIKPILKKPTFWNLDLTRSIKYGMGLNDYRSRNLEVYFTIIKFYLRDENLKNELLTE</sequence>
<accession>A0A0F9DN13</accession>
<feature type="non-terminal residue" evidence="1">
    <location>
        <position position="1"/>
    </location>
</feature>
<organism evidence="1">
    <name type="scientific">marine sediment metagenome</name>
    <dbReference type="NCBI Taxonomy" id="412755"/>
    <lineage>
        <taxon>unclassified sequences</taxon>
        <taxon>metagenomes</taxon>
        <taxon>ecological metagenomes</taxon>
    </lineage>
</organism>
<protein>
    <submittedName>
        <fullName evidence="1">Uncharacterized protein</fullName>
    </submittedName>
</protein>
<gene>
    <name evidence="1" type="ORF">LCGC14_2526960</name>
</gene>
<feature type="non-terminal residue" evidence="1">
    <location>
        <position position="488"/>
    </location>
</feature>
<reference evidence="1" key="1">
    <citation type="journal article" date="2015" name="Nature">
        <title>Complex archaea that bridge the gap between prokaryotes and eukaryotes.</title>
        <authorList>
            <person name="Spang A."/>
            <person name="Saw J.H."/>
            <person name="Jorgensen S.L."/>
            <person name="Zaremba-Niedzwiedzka K."/>
            <person name="Martijn J."/>
            <person name="Lind A.E."/>
            <person name="van Eijk R."/>
            <person name="Schleper C."/>
            <person name="Guy L."/>
            <person name="Ettema T.J."/>
        </authorList>
    </citation>
    <scope>NUCLEOTIDE SEQUENCE</scope>
</reference>
<dbReference type="AlphaFoldDB" id="A0A0F9DN13"/>
<comment type="caution">
    <text evidence="1">The sequence shown here is derived from an EMBL/GenBank/DDBJ whole genome shotgun (WGS) entry which is preliminary data.</text>
</comment>